<feature type="compositionally biased region" description="Gly residues" evidence="1">
    <location>
        <begin position="98"/>
        <end position="109"/>
    </location>
</feature>
<feature type="chain" id="PRO_5022696205" evidence="2">
    <location>
        <begin position="22"/>
        <end position="122"/>
    </location>
</feature>
<name>A0A5C9A820_9GAMM</name>
<protein>
    <submittedName>
        <fullName evidence="3">Uncharacterized protein</fullName>
    </submittedName>
</protein>
<proteinExistence type="predicted"/>
<reference evidence="3 4" key="1">
    <citation type="submission" date="2019-08" db="EMBL/GenBank/DDBJ databases">
        <title>Parahaliea maris sp. nov., isolated from the surface seawater.</title>
        <authorList>
            <person name="Liu Y."/>
        </authorList>
    </citation>
    <scope>NUCLEOTIDE SEQUENCE [LARGE SCALE GENOMIC DNA]</scope>
    <source>
        <strain evidence="3 4">HSLHS9</strain>
    </source>
</reference>
<organism evidence="3 4">
    <name type="scientific">Parahaliea maris</name>
    <dbReference type="NCBI Taxonomy" id="2716870"/>
    <lineage>
        <taxon>Bacteria</taxon>
        <taxon>Pseudomonadati</taxon>
        <taxon>Pseudomonadota</taxon>
        <taxon>Gammaproteobacteria</taxon>
        <taxon>Cellvibrionales</taxon>
        <taxon>Halieaceae</taxon>
        <taxon>Parahaliea</taxon>
    </lineage>
</organism>
<feature type="signal peptide" evidence="2">
    <location>
        <begin position="1"/>
        <end position="21"/>
    </location>
</feature>
<evidence type="ECO:0000313" key="4">
    <source>
        <dbReference type="Proteomes" id="UP000321039"/>
    </source>
</evidence>
<sequence>MMKRWWMLAVGLVLHGLQAVAEPPSGDSALQGLTAQQREEYQQQWQRAATVEERQEIQSRYRDLARTQSQSGGVNAPCGNRGTGGQPGAGMPCTEGKYGQGQRGDGKGIPAGDKNRPKGKGR</sequence>
<evidence type="ECO:0000256" key="2">
    <source>
        <dbReference type="SAM" id="SignalP"/>
    </source>
</evidence>
<gene>
    <name evidence="3" type="ORF">FV139_01370</name>
</gene>
<evidence type="ECO:0000313" key="3">
    <source>
        <dbReference type="EMBL" id="TXS96184.1"/>
    </source>
</evidence>
<dbReference type="EMBL" id="VRZA01000001">
    <property type="protein sequence ID" value="TXS96184.1"/>
    <property type="molecule type" value="Genomic_DNA"/>
</dbReference>
<comment type="caution">
    <text evidence="3">The sequence shown here is derived from an EMBL/GenBank/DDBJ whole genome shotgun (WGS) entry which is preliminary data.</text>
</comment>
<dbReference type="RefSeq" id="WP_148066454.1">
    <property type="nucleotide sequence ID" value="NZ_VRZA01000001.1"/>
</dbReference>
<accession>A0A5C9A820</accession>
<dbReference type="AlphaFoldDB" id="A0A5C9A820"/>
<dbReference type="Proteomes" id="UP000321039">
    <property type="component" value="Unassembled WGS sequence"/>
</dbReference>
<keyword evidence="4" id="KW-1185">Reference proteome</keyword>
<evidence type="ECO:0000256" key="1">
    <source>
        <dbReference type="SAM" id="MobiDB-lite"/>
    </source>
</evidence>
<feature type="region of interest" description="Disordered" evidence="1">
    <location>
        <begin position="62"/>
        <end position="122"/>
    </location>
</feature>
<keyword evidence="2" id="KW-0732">Signal</keyword>